<comment type="caution">
    <text evidence="2">The sequence shown here is derived from an EMBL/GenBank/DDBJ whole genome shotgun (WGS) entry which is preliminary data.</text>
</comment>
<feature type="compositionally biased region" description="Basic and acidic residues" evidence="1">
    <location>
        <begin position="300"/>
        <end position="325"/>
    </location>
</feature>
<dbReference type="AlphaFoldDB" id="A0A6A2W0X0"/>
<organism evidence="2 3">
    <name type="scientific">Bifidobacterium apri</name>
    <dbReference type="NCBI Taxonomy" id="1769423"/>
    <lineage>
        <taxon>Bacteria</taxon>
        <taxon>Bacillati</taxon>
        <taxon>Actinomycetota</taxon>
        <taxon>Actinomycetes</taxon>
        <taxon>Bifidobacteriales</taxon>
        <taxon>Bifidobacteriaceae</taxon>
        <taxon>Bifidobacterium</taxon>
    </lineage>
</organism>
<sequence length="509" mass="51911">MAFKNTTSDDDDPEMLLSQIARTEPWEFPEEFTRFKEAVDDQVAVMNRSRAVLLEPGVFECSAREKAVECSDAIVGYLRGADLDAKFDKLRRQIDSHNQAICEARNVWLPGDRLDKESVDRIMDATEPLDLVVPGLGTVVGVAGVAGANLVSRMLAGHRKEVARQEYDRITKAVDRSKYDPSLPSAPDINGIWPQENPGAGGSGSSGLRGTWADAPAVPLPPGVTGAAGRASSLGGVPLPPRPGVSATGGTSGDGASANTGAGSTGKSGTTHGATAGTDTTANTGGRRQTVGHGQQDGGTDARDTHDTRYNRDAYDTADSHDADGIRYADGRHAGDMAVDGGMDGAWNAGGRTVFTAGAGMGMGVGAAGMFATRRMGAAAGGMGVGAGMSAVPGAGVESLSASGAAGVGSYYANTPVKASVVSSSIKGATGMAAGLRKGELARAAAAEAGASGRNATPGMMGAANAGSQGKKTKRRNTMGYIAPTIEEDEEFTPKPLAAMAGHIKNLDK</sequence>
<dbReference type="EMBL" id="WBSO01000012">
    <property type="protein sequence ID" value="KAB8296528.1"/>
    <property type="molecule type" value="Genomic_DNA"/>
</dbReference>
<proteinExistence type="predicted"/>
<dbReference type="Proteomes" id="UP000440041">
    <property type="component" value="Unassembled WGS sequence"/>
</dbReference>
<dbReference type="OrthoDB" id="3231916at2"/>
<protein>
    <submittedName>
        <fullName evidence="2">Uncharacterized protein</fullName>
    </submittedName>
</protein>
<evidence type="ECO:0000256" key="1">
    <source>
        <dbReference type="SAM" id="MobiDB-lite"/>
    </source>
</evidence>
<feature type="region of interest" description="Disordered" evidence="1">
    <location>
        <begin position="452"/>
        <end position="474"/>
    </location>
</feature>
<name>A0A6A2W0X0_9BIFI</name>
<evidence type="ECO:0000313" key="3">
    <source>
        <dbReference type="Proteomes" id="UP000440041"/>
    </source>
</evidence>
<accession>A0A6A2W0X0</accession>
<reference evidence="2 3" key="1">
    <citation type="submission" date="2019-09" db="EMBL/GenBank/DDBJ databases">
        <title>Characterization of the phylogenetic diversity of two novel species belonging to the genus Bifidobacterium: Bifidobacterium cebidarum sp. nov. and Bifidobacterium leontopitheci sp. nov.</title>
        <authorList>
            <person name="Lugli G.A."/>
            <person name="Duranti S."/>
            <person name="Milani C."/>
            <person name="Turroni F."/>
            <person name="Ventura M."/>
        </authorList>
    </citation>
    <scope>NUCLEOTIDE SEQUENCE [LARGE SCALE GENOMIC DNA]</scope>
    <source>
        <strain evidence="2 3">DSM 100238</strain>
    </source>
</reference>
<dbReference type="RefSeq" id="WP_152355981.1">
    <property type="nucleotide sequence ID" value="NZ_JBHLXF010000037.1"/>
</dbReference>
<keyword evidence="3" id="KW-1185">Reference proteome</keyword>
<feature type="compositionally biased region" description="Low complexity" evidence="1">
    <location>
        <begin position="244"/>
        <end position="286"/>
    </location>
</feature>
<gene>
    <name evidence="2" type="ORF">DSM100238_1419</name>
</gene>
<feature type="region of interest" description="Disordered" evidence="1">
    <location>
        <begin position="175"/>
        <end position="325"/>
    </location>
</feature>
<evidence type="ECO:0000313" key="2">
    <source>
        <dbReference type="EMBL" id="KAB8296528.1"/>
    </source>
</evidence>